<dbReference type="Proteomes" id="UP000565576">
    <property type="component" value="Unassembled WGS sequence"/>
</dbReference>
<evidence type="ECO:0000313" key="4">
    <source>
        <dbReference type="Proteomes" id="UP000565576"/>
    </source>
</evidence>
<dbReference type="RefSeq" id="WP_184706061.1">
    <property type="nucleotide sequence ID" value="NZ_JACHBG010000007.1"/>
</dbReference>
<comment type="caution">
    <text evidence="3">The sequence shown here is derived from an EMBL/GenBank/DDBJ whole genome shotgun (WGS) entry which is preliminary data.</text>
</comment>
<feature type="region of interest" description="Disordered" evidence="1">
    <location>
        <begin position="66"/>
        <end position="86"/>
    </location>
</feature>
<proteinExistence type="predicted"/>
<evidence type="ECO:0008006" key="5">
    <source>
        <dbReference type="Google" id="ProtNLM"/>
    </source>
</evidence>
<evidence type="ECO:0000256" key="2">
    <source>
        <dbReference type="SAM" id="SignalP"/>
    </source>
</evidence>
<dbReference type="AlphaFoldDB" id="A0A7X0IT50"/>
<feature type="compositionally biased region" description="Polar residues" evidence="1">
    <location>
        <begin position="69"/>
        <end position="80"/>
    </location>
</feature>
<feature type="chain" id="PRO_5030819216" description="DUF680 domain-containing protein" evidence="2">
    <location>
        <begin position="27"/>
        <end position="99"/>
    </location>
</feature>
<sequence length="99" mass="10563">MRHADQTIIVLVALLAGTLAATEALAVDQQVIRHSGFSETRIPQVNGNVPIRKNSSLDKATAAKTLAKQNSGDNAQNGTVSCGPENAQSDICRKMIQHR</sequence>
<reference evidence="3 4" key="1">
    <citation type="submission" date="2020-08" db="EMBL/GenBank/DDBJ databases">
        <title>Genomic Encyclopedia of Type Strains, Phase IV (KMG-V): Genome sequencing to study the core and pangenomes of soil and plant-associated prokaryotes.</title>
        <authorList>
            <person name="Whitman W."/>
        </authorList>
    </citation>
    <scope>NUCLEOTIDE SEQUENCE [LARGE SCALE GENOMIC DNA]</scope>
    <source>
        <strain evidence="3 4">SEMIA 4060</strain>
    </source>
</reference>
<organism evidence="3 4">
    <name type="scientific">Rhizobium lusitanum</name>
    <dbReference type="NCBI Taxonomy" id="293958"/>
    <lineage>
        <taxon>Bacteria</taxon>
        <taxon>Pseudomonadati</taxon>
        <taxon>Pseudomonadota</taxon>
        <taxon>Alphaproteobacteria</taxon>
        <taxon>Hyphomicrobiales</taxon>
        <taxon>Rhizobiaceae</taxon>
        <taxon>Rhizobium/Agrobacterium group</taxon>
        <taxon>Rhizobium</taxon>
    </lineage>
</organism>
<dbReference type="EMBL" id="JACHBG010000007">
    <property type="protein sequence ID" value="MBB6486268.1"/>
    <property type="molecule type" value="Genomic_DNA"/>
</dbReference>
<keyword evidence="2" id="KW-0732">Signal</keyword>
<gene>
    <name evidence="3" type="ORF">GGD46_003563</name>
</gene>
<accession>A0A7X0IT50</accession>
<protein>
    <recommendedName>
        <fullName evidence="5">DUF680 domain-containing protein</fullName>
    </recommendedName>
</protein>
<name>A0A7X0IT50_9HYPH</name>
<evidence type="ECO:0000256" key="1">
    <source>
        <dbReference type="SAM" id="MobiDB-lite"/>
    </source>
</evidence>
<feature type="signal peptide" evidence="2">
    <location>
        <begin position="1"/>
        <end position="26"/>
    </location>
</feature>
<evidence type="ECO:0000313" key="3">
    <source>
        <dbReference type="EMBL" id="MBB6486268.1"/>
    </source>
</evidence>